<gene>
    <name evidence="1" type="ORF">QE152_g6225</name>
</gene>
<dbReference type="EMBL" id="JASPKY010000041">
    <property type="protein sequence ID" value="KAK9746167.1"/>
    <property type="molecule type" value="Genomic_DNA"/>
</dbReference>
<organism evidence="1 2">
    <name type="scientific">Popillia japonica</name>
    <name type="common">Japanese beetle</name>
    <dbReference type="NCBI Taxonomy" id="7064"/>
    <lineage>
        <taxon>Eukaryota</taxon>
        <taxon>Metazoa</taxon>
        <taxon>Ecdysozoa</taxon>
        <taxon>Arthropoda</taxon>
        <taxon>Hexapoda</taxon>
        <taxon>Insecta</taxon>
        <taxon>Pterygota</taxon>
        <taxon>Neoptera</taxon>
        <taxon>Endopterygota</taxon>
        <taxon>Coleoptera</taxon>
        <taxon>Polyphaga</taxon>
        <taxon>Scarabaeiformia</taxon>
        <taxon>Scarabaeidae</taxon>
        <taxon>Rutelinae</taxon>
        <taxon>Popillia</taxon>
    </lineage>
</organism>
<protein>
    <submittedName>
        <fullName evidence="1">Uncharacterized protein</fullName>
    </submittedName>
</protein>
<dbReference type="AlphaFoldDB" id="A0AAW1MJ37"/>
<evidence type="ECO:0000313" key="1">
    <source>
        <dbReference type="EMBL" id="KAK9746167.1"/>
    </source>
</evidence>
<evidence type="ECO:0000313" key="2">
    <source>
        <dbReference type="Proteomes" id="UP001458880"/>
    </source>
</evidence>
<reference evidence="1 2" key="1">
    <citation type="journal article" date="2024" name="BMC Genomics">
        <title>De novo assembly and annotation of Popillia japonica's genome with initial clues to its potential as an invasive pest.</title>
        <authorList>
            <person name="Cucini C."/>
            <person name="Boschi S."/>
            <person name="Funari R."/>
            <person name="Cardaioli E."/>
            <person name="Iannotti N."/>
            <person name="Marturano G."/>
            <person name="Paoli F."/>
            <person name="Bruttini M."/>
            <person name="Carapelli A."/>
            <person name="Frati F."/>
            <person name="Nardi F."/>
        </authorList>
    </citation>
    <scope>NUCLEOTIDE SEQUENCE [LARGE SCALE GENOMIC DNA]</scope>
    <source>
        <strain evidence="1">DMR45628</strain>
    </source>
</reference>
<proteinExistence type="predicted"/>
<dbReference type="Proteomes" id="UP001458880">
    <property type="component" value="Unassembled WGS sequence"/>
</dbReference>
<keyword evidence="2" id="KW-1185">Reference proteome</keyword>
<accession>A0AAW1MJ37</accession>
<comment type="caution">
    <text evidence="1">The sequence shown here is derived from an EMBL/GenBank/DDBJ whole genome shotgun (WGS) entry which is preliminary data.</text>
</comment>
<sequence length="135" mass="15774">MTSVEEIIILPNPWVCKCLEKLVNESKLLNIILPNPWVCKCLEKLVNESKLLNIRIMQRVAAQTQERLNAPICVVADTICDNNVVPVNTVHREYFRRVHYAKIIRYWVQWRSYPHDFENRNITFKKGGKLLGAAK</sequence>
<name>A0AAW1MJ37_POPJA</name>